<dbReference type="InterPro" id="IPR004117">
    <property type="entry name" value="7tm6_olfct_rcpt"/>
</dbReference>
<evidence type="ECO:0008006" key="13">
    <source>
        <dbReference type="Google" id="ProtNLM"/>
    </source>
</evidence>
<comment type="subcellular location">
    <subcellularLocation>
        <location evidence="1">Cell membrane</location>
        <topology evidence="1">Multi-pass membrane protein</topology>
    </subcellularLocation>
</comment>
<gene>
    <name evidence="11" type="ORF">MHI_LOCUS975007</name>
</gene>
<keyword evidence="7 10" id="KW-0472">Membrane</keyword>
<protein>
    <recommendedName>
        <fullName evidence="13">Odorant receptor</fullName>
    </recommendedName>
</protein>
<sequence>SFGEEEMQYMIFQLSFLIIYVICVLVQLYLYCYVGETLTAESTEIANTAYEIEWYNLSPRSARLLIIIMCRARSSPLKITAGKFCCFTTILYCQARTNNLYRRIEIFL</sequence>
<dbReference type="GO" id="GO:0004984">
    <property type="term" value="F:olfactory receptor activity"/>
    <property type="evidence" value="ECO:0007669"/>
    <property type="project" value="InterPro"/>
</dbReference>
<evidence type="ECO:0000313" key="12">
    <source>
        <dbReference type="Proteomes" id="UP000752696"/>
    </source>
</evidence>
<dbReference type="GO" id="GO:0005549">
    <property type="term" value="F:odorant binding"/>
    <property type="evidence" value="ECO:0007669"/>
    <property type="project" value="InterPro"/>
</dbReference>
<keyword evidence="3" id="KW-0716">Sensory transduction</keyword>
<dbReference type="PANTHER" id="PTHR21137:SF35">
    <property type="entry name" value="ODORANT RECEPTOR 19A-RELATED"/>
    <property type="match status" value="1"/>
</dbReference>
<keyword evidence="4 10" id="KW-0812">Transmembrane</keyword>
<evidence type="ECO:0000256" key="1">
    <source>
        <dbReference type="ARBA" id="ARBA00004651"/>
    </source>
</evidence>
<feature type="non-terminal residue" evidence="11">
    <location>
        <position position="108"/>
    </location>
</feature>
<feature type="non-terminal residue" evidence="11">
    <location>
        <position position="1"/>
    </location>
</feature>
<dbReference type="OrthoDB" id="6617147at2759"/>
<keyword evidence="2" id="KW-1003">Cell membrane</keyword>
<dbReference type="AlphaFoldDB" id="A0A6V7HJG1"/>
<evidence type="ECO:0000256" key="6">
    <source>
        <dbReference type="ARBA" id="ARBA00022989"/>
    </source>
</evidence>
<keyword evidence="9" id="KW-0807">Transducer</keyword>
<dbReference type="Proteomes" id="UP000752696">
    <property type="component" value="Unassembled WGS sequence"/>
</dbReference>
<evidence type="ECO:0000256" key="2">
    <source>
        <dbReference type="ARBA" id="ARBA00022475"/>
    </source>
</evidence>
<evidence type="ECO:0000256" key="9">
    <source>
        <dbReference type="ARBA" id="ARBA00023224"/>
    </source>
</evidence>
<keyword evidence="5" id="KW-0552">Olfaction</keyword>
<feature type="transmembrane region" description="Helical" evidence="10">
    <location>
        <begin position="12"/>
        <end position="34"/>
    </location>
</feature>
<dbReference type="EMBL" id="CAJDYZ010013275">
    <property type="protein sequence ID" value="CAD1480991.1"/>
    <property type="molecule type" value="Genomic_DNA"/>
</dbReference>
<evidence type="ECO:0000256" key="5">
    <source>
        <dbReference type="ARBA" id="ARBA00022725"/>
    </source>
</evidence>
<comment type="caution">
    <text evidence="11">The sequence shown here is derived from an EMBL/GenBank/DDBJ whole genome shotgun (WGS) entry which is preliminary data.</text>
</comment>
<evidence type="ECO:0000256" key="10">
    <source>
        <dbReference type="SAM" id="Phobius"/>
    </source>
</evidence>
<keyword evidence="6 10" id="KW-1133">Transmembrane helix</keyword>
<evidence type="ECO:0000256" key="3">
    <source>
        <dbReference type="ARBA" id="ARBA00022606"/>
    </source>
</evidence>
<keyword evidence="8" id="KW-0675">Receptor</keyword>
<dbReference type="Pfam" id="PF02949">
    <property type="entry name" value="7tm_6"/>
    <property type="match status" value="1"/>
</dbReference>
<evidence type="ECO:0000256" key="4">
    <source>
        <dbReference type="ARBA" id="ARBA00022692"/>
    </source>
</evidence>
<dbReference type="PANTHER" id="PTHR21137">
    <property type="entry name" value="ODORANT RECEPTOR"/>
    <property type="match status" value="1"/>
</dbReference>
<name>A0A6V7HJG1_9HYME</name>
<evidence type="ECO:0000313" key="11">
    <source>
        <dbReference type="EMBL" id="CAD1480991.1"/>
    </source>
</evidence>
<evidence type="ECO:0000256" key="7">
    <source>
        <dbReference type="ARBA" id="ARBA00023136"/>
    </source>
</evidence>
<evidence type="ECO:0000256" key="8">
    <source>
        <dbReference type="ARBA" id="ARBA00023170"/>
    </source>
</evidence>
<dbReference type="GO" id="GO:0005886">
    <property type="term" value="C:plasma membrane"/>
    <property type="evidence" value="ECO:0007669"/>
    <property type="project" value="UniProtKB-SubCell"/>
</dbReference>
<proteinExistence type="predicted"/>
<reference evidence="11" key="1">
    <citation type="submission" date="2020-07" db="EMBL/GenBank/DDBJ databases">
        <authorList>
            <person name="Nazaruddin N."/>
        </authorList>
    </citation>
    <scope>NUCLEOTIDE SEQUENCE</scope>
</reference>
<accession>A0A6V7HJG1</accession>
<organism evidence="11 12">
    <name type="scientific">Heterotrigona itama</name>
    <dbReference type="NCBI Taxonomy" id="395501"/>
    <lineage>
        <taxon>Eukaryota</taxon>
        <taxon>Metazoa</taxon>
        <taxon>Ecdysozoa</taxon>
        <taxon>Arthropoda</taxon>
        <taxon>Hexapoda</taxon>
        <taxon>Insecta</taxon>
        <taxon>Pterygota</taxon>
        <taxon>Neoptera</taxon>
        <taxon>Endopterygota</taxon>
        <taxon>Hymenoptera</taxon>
        <taxon>Apocrita</taxon>
        <taxon>Aculeata</taxon>
        <taxon>Apoidea</taxon>
        <taxon>Anthophila</taxon>
        <taxon>Apidae</taxon>
        <taxon>Heterotrigona</taxon>
    </lineage>
</organism>
<keyword evidence="12" id="KW-1185">Reference proteome</keyword>
<dbReference type="GO" id="GO:0007165">
    <property type="term" value="P:signal transduction"/>
    <property type="evidence" value="ECO:0007669"/>
    <property type="project" value="UniProtKB-KW"/>
</dbReference>